<dbReference type="Proteomes" id="UP001607303">
    <property type="component" value="Unassembled WGS sequence"/>
</dbReference>
<accession>A0ABD2CUD0</accession>
<proteinExistence type="predicted"/>
<evidence type="ECO:0000313" key="2">
    <source>
        <dbReference type="Proteomes" id="UP001607303"/>
    </source>
</evidence>
<comment type="caution">
    <text evidence="1">The sequence shown here is derived from an EMBL/GenBank/DDBJ whole genome shotgun (WGS) entry which is preliminary data.</text>
</comment>
<dbReference type="AlphaFoldDB" id="A0ABD2CUD0"/>
<keyword evidence="2" id="KW-1185">Reference proteome</keyword>
<sequence>MKVTGMIENLLSWHHQRRDDELSCEIVMDYFSCCHEVTEIITSHHSQIMQFFEDIDRVYPGWTKKDILNLKNLELSPEDVNSINTIKDYLLLFSINSSENDTDNPLFDSS</sequence>
<name>A0ABD2CUD0_VESMC</name>
<dbReference type="EMBL" id="JAYRBN010000031">
    <property type="protein sequence ID" value="KAL2748737.1"/>
    <property type="molecule type" value="Genomic_DNA"/>
</dbReference>
<organism evidence="1 2">
    <name type="scientific">Vespula maculifrons</name>
    <name type="common">Eastern yellow jacket</name>
    <name type="synonym">Wasp</name>
    <dbReference type="NCBI Taxonomy" id="7453"/>
    <lineage>
        <taxon>Eukaryota</taxon>
        <taxon>Metazoa</taxon>
        <taxon>Ecdysozoa</taxon>
        <taxon>Arthropoda</taxon>
        <taxon>Hexapoda</taxon>
        <taxon>Insecta</taxon>
        <taxon>Pterygota</taxon>
        <taxon>Neoptera</taxon>
        <taxon>Endopterygota</taxon>
        <taxon>Hymenoptera</taxon>
        <taxon>Apocrita</taxon>
        <taxon>Aculeata</taxon>
        <taxon>Vespoidea</taxon>
        <taxon>Vespidae</taxon>
        <taxon>Vespinae</taxon>
        <taxon>Vespula</taxon>
    </lineage>
</organism>
<gene>
    <name evidence="1" type="ORF">V1477_003380</name>
</gene>
<protein>
    <submittedName>
        <fullName evidence="1">Uncharacterized protein</fullName>
    </submittedName>
</protein>
<reference evidence="1 2" key="1">
    <citation type="journal article" date="2024" name="Ann. Entomol. Soc. Am.">
        <title>Genomic analyses of the southern and eastern yellowjacket wasps (Hymenoptera: Vespidae) reveal evolutionary signatures of social life.</title>
        <authorList>
            <person name="Catto M.A."/>
            <person name="Caine P.B."/>
            <person name="Orr S.E."/>
            <person name="Hunt B.G."/>
            <person name="Goodisman M.A.D."/>
        </authorList>
    </citation>
    <scope>NUCLEOTIDE SEQUENCE [LARGE SCALE GENOMIC DNA]</scope>
    <source>
        <strain evidence="1">232</strain>
        <tissue evidence="1">Head and thorax</tissue>
    </source>
</reference>
<evidence type="ECO:0000313" key="1">
    <source>
        <dbReference type="EMBL" id="KAL2748737.1"/>
    </source>
</evidence>